<dbReference type="RefSeq" id="WP_115008463.1">
    <property type="nucleotide sequence ID" value="NZ_UGQU01000004.1"/>
</dbReference>
<sequence length="137" mass="15664">MLGFLLLAVILVFIGAKYYDFRKYTKGYADAIEYARKNAGVDFQPDYLLKTSILRIPIFGIDSEKRLFYIYGHKGCGIFHASEVTNIGLDQRPSGNAVKTFLTLTVKDLDEPKRYVVFGNMMEAETWYGRVQAVWNS</sequence>
<dbReference type="EMBL" id="UGQU01000004">
    <property type="protein sequence ID" value="STZ64231.1"/>
    <property type="molecule type" value="Genomic_DNA"/>
</dbReference>
<reference evidence="1 2" key="1">
    <citation type="submission" date="2018-06" db="EMBL/GenBank/DDBJ databases">
        <authorList>
            <consortium name="Pathogen Informatics"/>
            <person name="Doyle S."/>
        </authorList>
    </citation>
    <scope>NUCLEOTIDE SEQUENCE [LARGE SCALE GENOMIC DNA]</scope>
    <source>
        <strain evidence="1 2">NCTC10359</strain>
    </source>
</reference>
<accession>A0A378TUC9</accession>
<evidence type="ECO:0000313" key="1">
    <source>
        <dbReference type="EMBL" id="STZ64231.1"/>
    </source>
</evidence>
<proteinExistence type="predicted"/>
<name>A0A378TUC9_MORLA</name>
<evidence type="ECO:0000313" key="2">
    <source>
        <dbReference type="Proteomes" id="UP000254437"/>
    </source>
</evidence>
<protein>
    <submittedName>
        <fullName evidence="1">Uncharacterized protein</fullName>
    </submittedName>
</protein>
<dbReference type="AlphaFoldDB" id="A0A378TUC9"/>
<gene>
    <name evidence="1" type="ORF">NCTC10359_02681</name>
</gene>
<organism evidence="1 2">
    <name type="scientific">Moraxella lacunata</name>
    <dbReference type="NCBI Taxonomy" id="477"/>
    <lineage>
        <taxon>Bacteria</taxon>
        <taxon>Pseudomonadati</taxon>
        <taxon>Pseudomonadota</taxon>
        <taxon>Gammaproteobacteria</taxon>
        <taxon>Moraxellales</taxon>
        <taxon>Moraxellaceae</taxon>
        <taxon>Moraxella</taxon>
    </lineage>
</organism>
<dbReference type="Proteomes" id="UP000254437">
    <property type="component" value="Unassembled WGS sequence"/>
</dbReference>